<dbReference type="InterPro" id="IPR032675">
    <property type="entry name" value="LRR_dom_sf"/>
</dbReference>
<feature type="compositionally biased region" description="Gly residues" evidence="10">
    <location>
        <begin position="370"/>
        <end position="392"/>
    </location>
</feature>
<evidence type="ECO:0000256" key="3">
    <source>
        <dbReference type="ARBA" id="ARBA00022692"/>
    </source>
</evidence>
<dbReference type="InterPro" id="IPR001611">
    <property type="entry name" value="Leu-rich_rpt"/>
</dbReference>
<keyword evidence="4 12" id="KW-0732">Signal</keyword>
<dbReference type="Gene3D" id="3.80.10.10">
    <property type="entry name" value="Ribonuclease Inhibitor"/>
    <property type="match status" value="2"/>
</dbReference>
<feature type="compositionally biased region" description="Gly residues" evidence="10">
    <location>
        <begin position="334"/>
        <end position="344"/>
    </location>
</feature>
<protein>
    <recommendedName>
        <fullName evidence="13">Leucine-rich repeat-containing N-terminal plant-type domain-containing protein</fullName>
    </recommendedName>
</protein>
<dbReference type="AlphaFoldDB" id="A0A453F1B2"/>
<organism evidence="14 15">
    <name type="scientific">Aegilops tauschii subsp. strangulata</name>
    <name type="common">Goatgrass</name>
    <dbReference type="NCBI Taxonomy" id="200361"/>
    <lineage>
        <taxon>Eukaryota</taxon>
        <taxon>Viridiplantae</taxon>
        <taxon>Streptophyta</taxon>
        <taxon>Embryophyta</taxon>
        <taxon>Tracheophyta</taxon>
        <taxon>Spermatophyta</taxon>
        <taxon>Magnoliopsida</taxon>
        <taxon>Liliopsida</taxon>
        <taxon>Poales</taxon>
        <taxon>Poaceae</taxon>
        <taxon>BOP clade</taxon>
        <taxon>Pooideae</taxon>
        <taxon>Triticodae</taxon>
        <taxon>Triticeae</taxon>
        <taxon>Triticinae</taxon>
        <taxon>Aegilops</taxon>
    </lineage>
</organism>
<evidence type="ECO:0000259" key="13">
    <source>
        <dbReference type="Pfam" id="PF08263"/>
    </source>
</evidence>
<feature type="region of interest" description="Disordered" evidence="10">
    <location>
        <begin position="316"/>
        <end position="405"/>
    </location>
</feature>
<keyword evidence="9 11" id="KW-0472">Membrane</keyword>
<evidence type="ECO:0000256" key="4">
    <source>
        <dbReference type="ARBA" id="ARBA00022729"/>
    </source>
</evidence>
<dbReference type="InterPro" id="IPR050994">
    <property type="entry name" value="At_inactive_RLKs"/>
</dbReference>
<reference evidence="15" key="1">
    <citation type="journal article" date="2014" name="Science">
        <title>Ancient hybridizations among the ancestral genomes of bread wheat.</title>
        <authorList>
            <consortium name="International Wheat Genome Sequencing Consortium,"/>
            <person name="Marcussen T."/>
            <person name="Sandve S.R."/>
            <person name="Heier L."/>
            <person name="Spannagl M."/>
            <person name="Pfeifer M."/>
            <person name="Jakobsen K.S."/>
            <person name="Wulff B.B."/>
            <person name="Steuernagel B."/>
            <person name="Mayer K.F."/>
            <person name="Olsen O.A."/>
        </authorList>
    </citation>
    <scope>NUCLEOTIDE SEQUENCE [LARGE SCALE GENOMIC DNA]</scope>
    <source>
        <strain evidence="15">cv. AL8/78</strain>
    </source>
</reference>
<evidence type="ECO:0000256" key="10">
    <source>
        <dbReference type="SAM" id="MobiDB-lite"/>
    </source>
</evidence>
<dbReference type="SUPFAM" id="SSF52058">
    <property type="entry name" value="L domain-like"/>
    <property type="match status" value="1"/>
</dbReference>
<keyword evidence="7" id="KW-0067">ATP-binding</keyword>
<keyword evidence="6" id="KW-0547">Nucleotide-binding</keyword>
<name>A0A453F1B2_AEGTS</name>
<sequence length="405" mass="41064">MAVVVPRAVLLAAVASLACLAFAEPPPSERSALLAFLTATPHERRLGWNTSTPACAWVGVTCDAAQSTVVQLRLPGVGLVGAIPPATIGRLPNLQVLSLRSNRIIGGIPDDLLQLSSLRAIFLQNNMISGAIPSGVGKLAALERLVLSHNNLSGPIPFALNSLASLRSLRLEGNRLSGKIPSITNPELKDFNVSVNSLNGSIPQALARFPADSFAGNLQLCGKPLPPCSPFFPSPSPAPGMSPGDEPATVSNKKRKLSGAAIAGIVVGAVVVALLLLAVIVLCARSRRRRGRSGSTGVGRCHRHDVLVEGRHGRRHLRVGGRGGGGRGRRHGGGEPAGVPGEGRGVQLRPGGPAARVGGGAGEGERGDVVQGGAGGGDDGGGEAAQGRGGGAARVRRAHGGAGQG</sequence>
<dbReference type="EnsemblPlants" id="AET3Gv20536800.3">
    <property type="protein sequence ID" value="AET3Gv20536800.3"/>
    <property type="gene ID" value="AET3Gv20536800"/>
</dbReference>
<reference evidence="14" key="4">
    <citation type="submission" date="2019-03" db="UniProtKB">
        <authorList>
            <consortium name="EnsemblPlants"/>
        </authorList>
    </citation>
    <scope>IDENTIFICATION</scope>
</reference>
<evidence type="ECO:0000313" key="15">
    <source>
        <dbReference type="Proteomes" id="UP000015105"/>
    </source>
</evidence>
<evidence type="ECO:0000256" key="11">
    <source>
        <dbReference type="SAM" id="Phobius"/>
    </source>
</evidence>
<keyword evidence="3 11" id="KW-0812">Transmembrane</keyword>
<reference evidence="14" key="3">
    <citation type="journal article" date="2017" name="Nature">
        <title>Genome sequence of the progenitor of the wheat D genome Aegilops tauschii.</title>
        <authorList>
            <person name="Luo M.C."/>
            <person name="Gu Y.Q."/>
            <person name="Puiu D."/>
            <person name="Wang H."/>
            <person name="Twardziok S.O."/>
            <person name="Deal K.R."/>
            <person name="Huo N."/>
            <person name="Zhu T."/>
            <person name="Wang L."/>
            <person name="Wang Y."/>
            <person name="McGuire P.E."/>
            <person name="Liu S."/>
            <person name="Long H."/>
            <person name="Ramasamy R.K."/>
            <person name="Rodriguez J.C."/>
            <person name="Van S.L."/>
            <person name="Yuan L."/>
            <person name="Wang Z."/>
            <person name="Xia Z."/>
            <person name="Xiao L."/>
            <person name="Anderson O.D."/>
            <person name="Ouyang S."/>
            <person name="Liang Y."/>
            <person name="Zimin A.V."/>
            <person name="Pertea G."/>
            <person name="Qi P."/>
            <person name="Bennetzen J.L."/>
            <person name="Dai X."/>
            <person name="Dawson M.W."/>
            <person name="Muller H.G."/>
            <person name="Kugler K."/>
            <person name="Rivarola-Duarte L."/>
            <person name="Spannagl M."/>
            <person name="Mayer K.F.X."/>
            <person name="Lu F.H."/>
            <person name="Bevan M.W."/>
            <person name="Leroy P."/>
            <person name="Li P."/>
            <person name="You F.M."/>
            <person name="Sun Q."/>
            <person name="Liu Z."/>
            <person name="Lyons E."/>
            <person name="Wicker T."/>
            <person name="Salzberg S.L."/>
            <person name="Devos K.M."/>
            <person name="Dvorak J."/>
        </authorList>
    </citation>
    <scope>NUCLEOTIDE SEQUENCE [LARGE SCALE GENOMIC DNA]</scope>
    <source>
        <strain evidence="14">cv. AL8/78</strain>
    </source>
</reference>
<feature type="chain" id="PRO_5019182564" description="Leucine-rich repeat-containing N-terminal plant-type domain-containing protein" evidence="12">
    <location>
        <begin position="24"/>
        <end position="405"/>
    </location>
</feature>
<evidence type="ECO:0000256" key="8">
    <source>
        <dbReference type="ARBA" id="ARBA00022989"/>
    </source>
</evidence>
<evidence type="ECO:0000256" key="5">
    <source>
        <dbReference type="ARBA" id="ARBA00022737"/>
    </source>
</evidence>
<reference evidence="15" key="2">
    <citation type="journal article" date="2017" name="Nat. Plants">
        <title>The Aegilops tauschii genome reveals multiple impacts of transposons.</title>
        <authorList>
            <person name="Zhao G."/>
            <person name="Zou C."/>
            <person name="Li K."/>
            <person name="Wang K."/>
            <person name="Li T."/>
            <person name="Gao L."/>
            <person name="Zhang X."/>
            <person name="Wang H."/>
            <person name="Yang Z."/>
            <person name="Liu X."/>
            <person name="Jiang W."/>
            <person name="Mao L."/>
            <person name="Kong X."/>
            <person name="Jiao Y."/>
            <person name="Jia J."/>
        </authorList>
    </citation>
    <scope>NUCLEOTIDE SEQUENCE [LARGE SCALE GENOMIC DNA]</scope>
    <source>
        <strain evidence="15">cv. AL8/78</strain>
    </source>
</reference>
<reference evidence="14" key="5">
    <citation type="journal article" date="2021" name="G3 (Bethesda)">
        <title>Aegilops tauschii genome assembly Aet v5.0 features greater sequence contiguity and improved annotation.</title>
        <authorList>
            <person name="Wang L."/>
            <person name="Zhu T."/>
            <person name="Rodriguez J.C."/>
            <person name="Deal K.R."/>
            <person name="Dubcovsky J."/>
            <person name="McGuire P.E."/>
            <person name="Lux T."/>
            <person name="Spannagl M."/>
            <person name="Mayer K.F.X."/>
            <person name="Baldrich P."/>
            <person name="Meyers B.C."/>
            <person name="Huo N."/>
            <person name="Gu Y.Q."/>
            <person name="Zhou H."/>
            <person name="Devos K.M."/>
            <person name="Bennetzen J.L."/>
            <person name="Unver T."/>
            <person name="Budak H."/>
            <person name="Gulick P.J."/>
            <person name="Galiba G."/>
            <person name="Kalapos B."/>
            <person name="Nelson D.R."/>
            <person name="Li P."/>
            <person name="You F.M."/>
            <person name="Luo M.C."/>
            <person name="Dvorak J."/>
        </authorList>
    </citation>
    <scope>NUCLEOTIDE SEQUENCE [LARGE SCALE GENOMIC DNA]</scope>
    <source>
        <strain evidence="14">cv. AL8/78</strain>
    </source>
</reference>
<dbReference type="Proteomes" id="UP000015105">
    <property type="component" value="Chromosome 3D"/>
</dbReference>
<keyword evidence="2" id="KW-0433">Leucine-rich repeat</keyword>
<keyword evidence="8 11" id="KW-1133">Transmembrane helix</keyword>
<dbReference type="PANTHER" id="PTHR48010:SF91">
    <property type="entry name" value="PROTEIN KINASE DOMAIN-CONTAINING PROTEIN"/>
    <property type="match status" value="1"/>
</dbReference>
<accession>A0A453F1B2</accession>
<evidence type="ECO:0000256" key="6">
    <source>
        <dbReference type="ARBA" id="ARBA00022741"/>
    </source>
</evidence>
<dbReference type="Pfam" id="PF13855">
    <property type="entry name" value="LRR_8"/>
    <property type="match status" value="2"/>
</dbReference>
<proteinExistence type="predicted"/>
<dbReference type="GO" id="GO:0016020">
    <property type="term" value="C:membrane"/>
    <property type="evidence" value="ECO:0007669"/>
    <property type="project" value="UniProtKB-SubCell"/>
</dbReference>
<dbReference type="InterPro" id="IPR013210">
    <property type="entry name" value="LRR_N_plant-typ"/>
</dbReference>
<evidence type="ECO:0000256" key="9">
    <source>
        <dbReference type="ARBA" id="ARBA00023136"/>
    </source>
</evidence>
<keyword evidence="15" id="KW-1185">Reference proteome</keyword>
<evidence type="ECO:0000256" key="1">
    <source>
        <dbReference type="ARBA" id="ARBA00004370"/>
    </source>
</evidence>
<dbReference type="Gramene" id="AET3Gv20536800.3">
    <property type="protein sequence ID" value="AET3Gv20536800.3"/>
    <property type="gene ID" value="AET3Gv20536800"/>
</dbReference>
<feature type="compositionally biased region" description="Low complexity" evidence="10">
    <location>
        <begin position="345"/>
        <end position="356"/>
    </location>
</feature>
<feature type="transmembrane region" description="Helical" evidence="11">
    <location>
        <begin position="260"/>
        <end position="284"/>
    </location>
</feature>
<keyword evidence="5" id="KW-0677">Repeat</keyword>
<dbReference type="FunFam" id="3.80.10.10:FF:000234">
    <property type="entry name" value="Probable inactive receptor kinase RLK902"/>
    <property type="match status" value="1"/>
</dbReference>
<evidence type="ECO:0000256" key="2">
    <source>
        <dbReference type="ARBA" id="ARBA00022614"/>
    </source>
</evidence>
<evidence type="ECO:0000256" key="12">
    <source>
        <dbReference type="SAM" id="SignalP"/>
    </source>
</evidence>
<feature type="signal peptide" evidence="12">
    <location>
        <begin position="1"/>
        <end position="23"/>
    </location>
</feature>
<dbReference type="PANTHER" id="PTHR48010">
    <property type="entry name" value="OS05G0588300 PROTEIN"/>
    <property type="match status" value="1"/>
</dbReference>
<feature type="domain" description="Leucine-rich repeat-containing N-terminal plant-type" evidence="13">
    <location>
        <begin position="27"/>
        <end position="63"/>
    </location>
</feature>
<comment type="subcellular location">
    <subcellularLocation>
        <location evidence="1">Membrane</location>
    </subcellularLocation>
</comment>
<dbReference type="PROSITE" id="PS51257">
    <property type="entry name" value="PROKAR_LIPOPROTEIN"/>
    <property type="match status" value="1"/>
</dbReference>
<dbReference type="Pfam" id="PF08263">
    <property type="entry name" value="LRRNT_2"/>
    <property type="match status" value="1"/>
</dbReference>
<evidence type="ECO:0000313" key="14">
    <source>
        <dbReference type="EnsemblPlants" id="AET3Gv20536800.3"/>
    </source>
</evidence>
<dbReference type="GO" id="GO:0005524">
    <property type="term" value="F:ATP binding"/>
    <property type="evidence" value="ECO:0007669"/>
    <property type="project" value="UniProtKB-KW"/>
</dbReference>
<evidence type="ECO:0000256" key="7">
    <source>
        <dbReference type="ARBA" id="ARBA00022840"/>
    </source>
</evidence>